<proteinExistence type="predicted"/>
<comment type="caution">
    <text evidence="1">The sequence shown here is derived from an EMBL/GenBank/DDBJ whole genome shotgun (WGS) entry which is preliminary data.</text>
</comment>
<organism evidence="1 2">
    <name type="scientific">Bacillus cereus</name>
    <dbReference type="NCBI Taxonomy" id="1396"/>
    <lineage>
        <taxon>Bacteria</taxon>
        <taxon>Bacillati</taxon>
        <taxon>Bacillota</taxon>
        <taxon>Bacilli</taxon>
        <taxon>Bacillales</taxon>
        <taxon>Bacillaceae</taxon>
        <taxon>Bacillus</taxon>
        <taxon>Bacillus cereus group</taxon>
    </lineage>
</organism>
<name>A0A9X6SU78_BACCE</name>
<gene>
    <name evidence="1" type="ORF">CON36_31450</name>
</gene>
<reference evidence="1 2" key="1">
    <citation type="submission" date="2017-09" db="EMBL/GenBank/DDBJ databases">
        <title>Large-scale bioinformatics analysis of Bacillus genomes uncovers conserved roles of natural products in bacterial physiology.</title>
        <authorList>
            <consortium name="Agbiome Team Llc"/>
            <person name="Bleich R.M."/>
            <person name="Grubbs K.J."/>
            <person name="Santa Maria K.C."/>
            <person name="Allen S.E."/>
            <person name="Farag S."/>
            <person name="Shank E.A."/>
            <person name="Bowers A."/>
        </authorList>
    </citation>
    <scope>NUCLEOTIDE SEQUENCE [LARGE SCALE GENOMIC DNA]</scope>
    <source>
        <strain evidence="1 2">AFS092789</strain>
    </source>
</reference>
<dbReference type="AlphaFoldDB" id="A0A9X6SU78"/>
<evidence type="ECO:0000313" key="2">
    <source>
        <dbReference type="Proteomes" id="UP000219922"/>
    </source>
</evidence>
<accession>A0A9X6SU78</accession>
<protein>
    <submittedName>
        <fullName evidence="1">Uncharacterized protein</fullName>
    </submittedName>
</protein>
<dbReference type="EMBL" id="NVMX01000096">
    <property type="protein sequence ID" value="PDZ94883.1"/>
    <property type="molecule type" value="Genomic_DNA"/>
</dbReference>
<evidence type="ECO:0000313" key="1">
    <source>
        <dbReference type="EMBL" id="PDZ94883.1"/>
    </source>
</evidence>
<dbReference type="RefSeq" id="WP_098006497.1">
    <property type="nucleotide sequence ID" value="NZ_NVMX01000096.1"/>
</dbReference>
<sequence length="193" mass="23121">MYLFKAEYKINGKLKIKKMIAETQEEVQEKIVGINENVEIKEIKIKIINIDDAINKIEKYNQIINERIKSRIEQVIRQKIALMEYKGIQKKVRCFPELKLLRVSVKKDSRIIKEKYLVERENEAIRLFAFKYPELEEEMDNCLANELNVCFQINRIQEMIETLEQKNQLDTDILAKNHMKVIELTEYQQKIEN</sequence>
<dbReference type="Proteomes" id="UP000219922">
    <property type="component" value="Unassembled WGS sequence"/>
</dbReference>